<dbReference type="AlphaFoldDB" id="A0A1N7MN71"/>
<dbReference type="PANTHER" id="PTHR10266">
    <property type="entry name" value="CYTOCHROME C1"/>
    <property type="match status" value="1"/>
</dbReference>
<gene>
    <name evidence="13" type="ORF">SAMN05421795_108113</name>
</gene>
<feature type="chain" id="PRO_5012049066" description="Cytochrome c1" evidence="11">
    <location>
        <begin position="22"/>
        <end position="263"/>
    </location>
</feature>
<dbReference type="GO" id="GO:0046872">
    <property type="term" value="F:metal ion binding"/>
    <property type="evidence" value="ECO:0007669"/>
    <property type="project" value="UniProtKB-KW"/>
</dbReference>
<evidence type="ECO:0000259" key="12">
    <source>
        <dbReference type="PROSITE" id="PS51007"/>
    </source>
</evidence>
<dbReference type="InterPro" id="IPR009056">
    <property type="entry name" value="Cyt_c-like_dom"/>
</dbReference>
<feature type="domain" description="Cytochrome c" evidence="12">
    <location>
        <begin position="44"/>
        <end position="164"/>
    </location>
</feature>
<dbReference type="OrthoDB" id="9808471at2"/>
<keyword evidence="8 10" id="KW-0472">Membrane</keyword>
<feature type="binding site" description="covalent" evidence="9">
    <location>
        <position position="187"/>
    </location>
    <ligand>
        <name>heme c</name>
        <dbReference type="ChEBI" id="CHEBI:61717"/>
    </ligand>
</feature>
<evidence type="ECO:0000256" key="7">
    <source>
        <dbReference type="ARBA" id="ARBA00023004"/>
    </source>
</evidence>
<feature type="signal peptide" evidence="11">
    <location>
        <begin position="1"/>
        <end position="21"/>
    </location>
</feature>
<evidence type="ECO:0000256" key="6">
    <source>
        <dbReference type="ARBA" id="ARBA00022989"/>
    </source>
</evidence>
<comment type="cofactor">
    <cofactor evidence="9">
        <name>heme c</name>
        <dbReference type="ChEBI" id="CHEBI:61717"/>
    </cofactor>
    <text evidence="9">Binds 1 heme c group covalently per subunit.</text>
</comment>
<feature type="binding site" description="covalent" evidence="9">
    <location>
        <position position="61"/>
    </location>
    <ligand>
        <name>heme c</name>
        <dbReference type="ChEBI" id="CHEBI:61717"/>
    </ligand>
</feature>
<feature type="binding site" description="covalent" evidence="9">
    <location>
        <position position="57"/>
    </location>
    <ligand>
        <name>heme c</name>
        <dbReference type="ChEBI" id="CHEBI:61717"/>
    </ligand>
</feature>
<dbReference type="Pfam" id="PF02167">
    <property type="entry name" value="Cytochrom_C1"/>
    <property type="match status" value="1"/>
</dbReference>
<protein>
    <recommendedName>
        <fullName evidence="2">Cytochrome c1</fullName>
    </recommendedName>
</protein>
<evidence type="ECO:0000313" key="13">
    <source>
        <dbReference type="EMBL" id="SIS87480.1"/>
    </source>
</evidence>
<dbReference type="InterPro" id="IPR036909">
    <property type="entry name" value="Cyt_c-like_dom_sf"/>
</dbReference>
<evidence type="ECO:0000256" key="9">
    <source>
        <dbReference type="PIRSR" id="PIRSR602326-1"/>
    </source>
</evidence>
<accession>A0A1N7MN71</accession>
<dbReference type="EMBL" id="FTOM01000008">
    <property type="protein sequence ID" value="SIS87480.1"/>
    <property type="molecule type" value="Genomic_DNA"/>
</dbReference>
<feature type="transmembrane region" description="Helical" evidence="10">
    <location>
        <begin position="231"/>
        <end position="248"/>
    </location>
</feature>
<dbReference type="GO" id="GO:0016020">
    <property type="term" value="C:membrane"/>
    <property type="evidence" value="ECO:0007669"/>
    <property type="project" value="UniProtKB-SubCell"/>
</dbReference>
<dbReference type="Gene3D" id="1.10.760.10">
    <property type="entry name" value="Cytochrome c-like domain"/>
    <property type="match status" value="1"/>
</dbReference>
<evidence type="ECO:0000256" key="4">
    <source>
        <dbReference type="ARBA" id="ARBA00022692"/>
    </source>
</evidence>
<keyword evidence="7 9" id="KW-0408">Iron</keyword>
<keyword evidence="3 9" id="KW-0349">Heme</keyword>
<keyword evidence="5 9" id="KW-0479">Metal-binding</keyword>
<keyword evidence="4 10" id="KW-0812">Transmembrane</keyword>
<keyword evidence="6 10" id="KW-1133">Transmembrane helix</keyword>
<dbReference type="SUPFAM" id="SSF46626">
    <property type="entry name" value="Cytochrome c"/>
    <property type="match status" value="1"/>
</dbReference>
<dbReference type="Proteomes" id="UP000186098">
    <property type="component" value="Unassembled WGS sequence"/>
</dbReference>
<comment type="subcellular location">
    <subcellularLocation>
        <location evidence="1">Membrane</location>
    </subcellularLocation>
</comment>
<dbReference type="RefSeq" id="WP_076367188.1">
    <property type="nucleotide sequence ID" value="NZ_FTOM01000008.1"/>
</dbReference>
<keyword evidence="14" id="KW-1185">Reference proteome</keyword>
<evidence type="ECO:0000256" key="10">
    <source>
        <dbReference type="SAM" id="Phobius"/>
    </source>
</evidence>
<dbReference type="PANTHER" id="PTHR10266:SF3">
    <property type="entry name" value="CYTOCHROME C1, HEME PROTEIN, MITOCHONDRIAL"/>
    <property type="match status" value="1"/>
</dbReference>
<dbReference type="PROSITE" id="PS51007">
    <property type="entry name" value="CYTC"/>
    <property type="match status" value="1"/>
</dbReference>
<dbReference type="STRING" id="407234.SAMN05421795_108113"/>
<reference evidence="14" key="1">
    <citation type="submission" date="2017-01" db="EMBL/GenBank/DDBJ databases">
        <authorList>
            <person name="Varghese N."/>
            <person name="Submissions S."/>
        </authorList>
    </citation>
    <scope>NUCLEOTIDE SEQUENCE [LARGE SCALE GENOMIC DNA]</scope>
    <source>
        <strain evidence="14">DSM 18714</strain>
    </source>
</reference>
<dbReference type="GO" id="GO:0009055">
    <property type="term" value="F:electron transfer activity"/>
    <property type="evidence" value="ECO:0007669"/>
    <property type="project" value="InterPro"/>
</dbReference>
<evidence type="ECO:0000256" key="5">
    <source>
        <dbReference type="ARBA" id="ARBA00022723"/>
    </source>
</evidence>
<evidence type="ECO:0000256" key="8">
    <source>
        <dbReference type="ARBA" id="ARBA00023136"/>
    </source>
</evidence>
<dbReference type="PRINTS" id="PR00603">
    <property type="entry name" value="CYTOCHROMEC1"/>
</dbReference>
<evidence type="ECO:0000256" key="11">
    <source>
        <dbReference type="SAM" id="SignalP"/>
    </source>
</evidence>
<proteinExistence type="predicted"/>
<organism evidence="13 14">
    <name type="scientific">Phaeovulum vinaykumarii</name>
    <dbReference type="NCBI Taxonomy" id="407234"/>
    <lineage>
        <taxon>Bacteria</taxon>
        <taxon>Pseudomonadati</taxon>
        <taxon>Pseudomonadota</taxon>
        <taxon>Alphaproteobacteria</taxon>
        <taxon>Rhodobacterales</taxon>
        <taxon>Paracoccaceae</taxon>
        <taxon>Phaeovulum</taxon>
    </lineage>
</organism>
<evidence type="ECO:0000256" key="1">
    <source>
        <dbReference type="ARBA" id="ARBA00004370"/>
    </source>
</evidence>
<sequence length="263" mass="28705">MRKLVYAAISALALGSAPLLASEGGAVHDVNFSFEGPYGTYDKAQLRRGLQIFTEICSACHGMKFVPLRALGEPGGPELSPEEVREYASNLEIFDPELDDWRPRKISDNFPTVTGDGMGPDLSVMAKARAGFSGPLGTGLNQFFNGIGGPEYIYTILTSYTGEMKEEAGSLYYENHAFTRGNGWIAMPQQIYDDIVEYEDGSPTDAHALAKDVSAFLMWAAEPKLNARKQAGYIGVLMLVVLSVLLYFTNKTLWAPVKGKKKA</sequence>
<dbReference type="InterPro" id="IPR002326">
    <property type="entry name" value="Cyt_c1"/>
</dbReference>
<keyword evidence="11" id="KW-0732">Signal</keyword>
<evidence type="ECO:0000256" key="3">
    <source>
        <dbReference type="ARBA" id="ARBA00022617"/>
    </source>
</evidence>
<feature type="binding site" description="covalent" evidence="9">
    <location>
        <position position="60"/>
    </location>
    <ligand>
        <name>heme c</name>
        <dbReference type="ChEBI" id="CHEBI:61717"/>
    </ligand>
</feature>
<name>A0A1N7MN71_9RHOB</name>
<dbReference type="GO" id="GO:0020037">
    <property type="term" value="F:heme binding"/>
    <property type="evidence" value="ECO:0007669"/>
    <property type="project" value="InterPro"/>
</dbReference>
<evidence type="ECO:0000313" key="14">
    <source>
        <dbReference type="Proteomes" id="UP000186098"/>
    </source>
</evidence>
<evidence type="ECO:0000256" key="2">
    <source>
        <dbReference type="ARBA" id="ARBA00016165"/>
    </source>
</evidence>
<dbReference type="Gene3D" id="1.20.5.100">
    <property type="entry name" value="Cytochrome c1, transmembrane anchor, C-terminal"/>
    <property type="match status" value="1"/>
</dbReference>